<evidence type="ECO:0000313" key="4">
    <source>
        <dbReference type="Proteomes" id="UP000805614"/>
    </source>
</evidence>
<evidence type="ECO:0000259" key="2">
    <source>
        <dbReference type="Pfam" id="PF12770"/>
    </source>
</evidence>
<dbReference type="RefSeq" id="WP_187245250.1">
    <property type="nucleotide sequence ID" value="NZ_BAAAOK010000019.1"/>
</dbReference>
<proteinExistence type="predicted"/>
<keyword evidence="4" id="KW-1185">Reference proteome</keyword>
<accession>A0ABR7LUX1</accession>
<organism evidence="3 4">
    <name type="scientific">Actinomadura alba</name>
    <dbReference type="NCBI Taxonomy" id="406431"/>
    <lineage>
        <taxon>Bacteria</taxon>
        <taxon>Bacillati</taxon>
        <taxon>Actinomycetota</taxon>
        <taxon>Actinomycetes</taxon>
        <taxon>Streptosporangiales</taxon>
        <taxon>Thermomonosporaceae</taxon>
        <taxon>Actinomadura</taxon>
    </lineage>
</organism>
<dbReference type="EMBL" id="JABVEC010000017">
    <property type="protein sequence ID" value="MBC6468250.1"/>
    <property type="molecule type" value="Genomic_DNA"/>
</dbReference>
<dbReference type="Proteomes" id="UP000805614">
    <property type="component" value="Unassembled WGS sequence"/>
</dbReference>
<feature type="compositionally biased region" description="Pro residues" evidence="1">
    <location>
        <begin position="30"/>
        <end position="43"/>
    </location>
</feature>
<sequence length="429" mass="46720">MTDRRRFADAVFRGARSRRSLRTPHAPLVPRRPPAPPAAPSAPEPETGLETGEPVVFDAFTADLGAGLPTGMALLVVIPVEQGGTPGFRLRAVCCCASLVEFGDVYGRPDLALGSLVAADGLLPVDVLSSMRTWSRTKKGLIRWLDARRAAHGDDLQLVIWDQTGYGIPWELFWLERAPGSGRSEGWLGGLVTVTRWLSIETAWGEVVRDYRSEHTCAGPVAAYVAAEMEHDVSLFGAYHLENSDSLHTLAKALEEGDPLAMVYVACHGTYGARLSDCVLGGVPLDRFDPRRFDRLGPAATFVFLNACHSGSLVDDAGRFRDRALRGFAEVFLRSGAAGVLATSGRVGDRQAHEMADQLFRHLRDHPGRSVAQAVRDLRAEMARMTPDDLLDVDGPEGNRRLLPLLYRFMYVFYGSPRTAVSLATGKGV</sequence>
<name>A0ABR7LUX1_9ACTN</name>
<gene>
    <name evidence="3" type="ORF">HKK74_22535</name>
</gene>
<dbReference type="InterPro" id="IPR024983">
    <property type="entry name" value="CHAT_dom"/>
</dbReference>
<dbReference type="Pfam" id="PF12770">
    <property type="entry name" value="CHAT"/>
    <property type="match status" value="1"/>
</dbReference>
<comment type="caution">
    <text evidence="3">The sequence shown here is derived from an EMBL/GenBank/DDBJ whole genome shotgun (WGS) entry which is preliminary data.</text>
</comment>
<reference evidence="3 4" key="1">
    <citation type="submission" date="2020-06" db="EMBL/GenBank/DDBJ databases">
        <title>Actinomadura xiongansis sp. nov., isolated from soil of Baiyangdian.</title>
        <authorList>
            <person name="Zhang X."/>
        </authorList>
    </citation>
    <scope>NUCLEOTIDE SEQUENCE [LARGE SCALE GENOMIC DNA]</scope>
    <source>
        <strain evidence="3 4">HBUM206468</strain>
    </source>
</reference>
<feature type="domain" description="CHAT" evidence="2">
    <location>
        <begin position="246"/>
        <end position="386"/>
    </location>
</feature>
<evidence type="ECO:0000313" key="3">
    <source>
        <dbReference type="EMBL" id="MBC6468250.1"/>
    </source>
</evidence>
<feature type="region of interest" description="Disordered" evidence="1">
    <location>
        <begin position="14"/>
        <end position="50"/>
    </location>
</feature>
<evidence type="ECO:0000256" key="1">
    <source>
        <dbReference type="SAM" id="MobiDB-lite"/>
    </source>
</evidence>
<protein>
    <submittedName>
        <fullName evidence="3">CHAT domain-containing protein</fullName>
    </submittedName>
</protein>